<evidence type="ECO:0000256" key="2">
    <source>
        <dbReference type="ARBA" id="ARBA00022448"/>
    </source>
</evidence>
<sequence length="414" mass="42419">MSRTTLPPLLSRPAAAAGLTACALVLTACGSGATSAGSGSADTLTETDYYTSAPQNTQLPKVLDACGAQAGVKIKHQQVPREQFMPKLLQQAAARSMPDLALIDNPDLQQLASTGGLVSLSKAGLSTTGLYPSIVSAGQYDGQTYGIAPGVNGLALYYNKDLFAAAKLQPPTTWAQLAADAKALTKGAQRGIAFSAIATEEGSFQFEPFFWTAGASLKDLDSPQAVQALALWKDLADSGAASKSVVNWSQADVNAQFLSGNAAMMVNGPWQLPALNAKQDLHFGIVPIPVPSASAKPVTPLGGEVWTVGHSSPAREAKAVAVVTCLLDAQHSAQWSKDAGYIPSNQSAAAQLGSSDPQLAAFVAEIGTAQARTAELGTGYPKVSAALWAAIQASLAGGKSPQSALAEAQKEAGS</sequence>
<dbReference type="PANTHER" id="PTHR30061">
    <property type="entry name" value="MALTOSE-BINDING PERIPLASMIC PROTEIN"/>
    <property type="match status" value="1"/>
</dbReference>
<dbReference type="SUPFAM" id="SSF53850">
    <property type="entry name" value="Periplasmic binding protein-like II"/>
    <property type="match status" value="1"/>
</dbReference>
<evidence type="ECO:0000256" key="4">
    <source>
        <dbReference type="SAM" id="SignalP"/>
    </source>
</evidence>
<dbReference type="Proteomes" id="UP000734511">
    <property type="component" value="Unassembled WGS sequence"/>
</dbReference>
<evidence type="ECO:0000313" key="5">
    <source>
        <dbReference type="EMBL" id="NJP46461.1"/>
    </source>
</evidence>
<dbReference type="EMBL" id="JAATEJ010000021">
    <property type="protein sequence ID" value="NJP46461.1"/>
    <property type="molecule type" value="Genomic_DNA"/>
</dbReference>
<dbReference type="PROSITE" id="PS51257">
    <property type="entry name" value="PROKAR_LIPOPROTEIN"/>
    <property type="match status" value="1"/>
</dbReference>
<feature type="chain" id="PRO_5046678616" evidence="4">
    <location>
        <begin position="17"/>
        <end position="414"/>
    </location>
</feature>
<evidence type="ECO:0000256" key="3">
    <source>
        <dbReference type="ARBA" id="ARBA00022729"/>
    </source>
</evidence>
<keyword evidence="2" id="KW-0813">Transport</keyword>
<organism evidence="5 6">
    <name type="scientific">Actinacidiphila epipremni</name>
    <dbReference type="NCBI Taxonomy" id="2053013"/>
    <lineage>
        <taxon>Bacteria</taxon>
        <taxon>Bacillati</taxon>
        <taxon>Actinomycetota</taxon>
        <taxon>Actinomycetes</taxon>
        <taxon>Kitasatosporales</taxon>
        <taxon>Streptomycetaceae</taxon>
        <taxon>Actinacidiphila</taxon>
    </lineage>
</organism>
<evidence type="ECO:0000256" key="1">
    <source>
        <dbReference type="ARBA" id="ARBA00008520"/>
    </source>
</evidence>
<dbReference type="InterPro" id="IPR006059">
    <property type="entry name" value="SBP"/>
</dbReference>
<comment type="similarity">
    <text evidence="1">Belongs to the bacterial solute-binding protein 1 family.</text>
</comment>
<comment type="caution">
    <text evidence="5">The sequence shown here is derived from an EMBL/GenBank/DDBJ whole genome shotgun (WGS) entry which is preliminary data.</text>
</comment>
<dbReference type="Pfam" id="PF13416">
    <property type="entry name" value="SBP_bac_8"/>
    <property type="match status" value="1"/>
</dbReference>
<dbReference type="Gene3D" id="3.40.190.10">
    <property type="entry name" value="Periplasmic binding protein-like II"/>
    <property type="match status" value="2"/>
</dbReference>
<accession>A0ABX0ZT91</accession>
<reference evidence="5 6" key="1">
    <citation type="submission" date="2020-03" db="EMBL/GenBank/DDBJ databases">
        <title>WGS of actinomycetes isolated from Thailand.</title>
        <authorList>
            <person name="Thawai C."/>
        </authorList>
    </citation>
    <scope>NUCLEOTIDE SEQUENCE [LARGE SCALE GENOMIC DNA]</scope>
    <source>
        <strain evidence="5 6">PRB2-1</strain>
    </source>
</reference>
<dbReference type="RefSeq" id="WP_167985308.1">
    <property type="nucleotide sequence ID" value="NZ_JAATEJ010000021.1"/>
</dbReference>
<evidence type="ECO:0000313" key="6">
    <source>
        <dbReference type="Proteomes" id="UP000734511"/>
    </source>
</evidence>
<dbReference type="PANTHER" id="PTHR30061:SF50">
    <property type="entry name" value="MALTOSE_MALTODEXTRIN-BINDING PERIPLASMIC PROTEIN"/>
    <property type="match status" value="1"/>
</dbReference>
<name>A0ABX0ZT91_9ACTN</name>
<proteinExistence type="inferred from homology"/>
<feature type="signal peptide" evidence="4">
    <location>
        <begin position="1"/>
        <end position="16"/>
    </location>
</feature>
<keyword evidence="3 4" id="KW-0732">Signal</keyword>
<gene>
    <name evidence="5" type="ORF">HCN08_24065</name>
</gene>
<keyword evidence="6" id="KW-1185">Reference proteome</keyword>
<protein>
    <submittedName>
        <fullName evidence="5">Extracellular solute-binding protein</fullName>
    </submittedName>
</protein>